<dbReference type="Pfam" id="PF04051">
    <property type="entry name" value="TRAPP"/>
    <property type="match status" value="1"/>
</dbReference>
<dbReference type="SUPFAM" id="SSF111126">
    <property type="entry name" value="Ligand-binding domain in the NO signalling and Golgi transport"/>
    <property type="match status" value="1"/>
</dbReference>
<dbReference type="InterPro" id="IPR024096">
    <property type="entry name" value="NO_sig/Golgi_transp_ligand-bd"/>
</dbReference>
<dbReference type="PANTHER" id="PTHR12817:SF0">
    <property type="entry name" value="GEO08327P1"/>
    <property type="match status" value="1"/>
</dbReference>
<dbReference type="EMBL" id="MTSL01000174">
    <property type="protein sequence ID" value="PJF17459.1"/>
    <property type="molecule type" value="Genomic_DNA"/>
</dbReference>
<organism evidence="2 3">
    <name type="scientific">Paramicrosporidium saccamoebae</name>
    <dbReference type="NCBI Taxonomy" id="1246581"/>
    <lineage>
        <taxon>Eukaryota</taxon>
        <taxon>Fungi</taxon>
        <taxon>Fungi incertae sedis</taxon>
        <taxon>Cryptomycota</taxon>
        <taxon>Cryptomycota incertae sedis</taxon>
        <taxon>Paramicrosporidium</taxon>
    </lineage>
</organism>
<dbReference type="InterPro" id="IPR037992">
    <property type="entry name" value="TRAPPC6/Trs33"/>
</dbReference>
<keyword evidence="3" id="KW-1185">Reference proteome</keyword>
<dbReference type="STRING" id="1246581.A0A2H9TIA0"/>
<reference evidence="2 3" key="1">
    <citation type="submission" date="2016-10" db="EMBL/GenBank/DDBJ databases">
        <title>The genome of Paramicrosporidium saccamoebae is the missing link in understanding Cryptomycota and Microsporidia evolution.</title>
        <authorList>
            <person name="Quandt C.A."/>
            <person name="Beaudet D."/>
            <person name="Corsaro D."/>
            <person name="Michel R."/>
            <person name="Corradi N."/>
            <person name="James T."/>
        </authorList>
    </citation>
    <scope>NUCLEOTIDE SEQUENCE [LARGE SCALE GENOMIC DNA]</scope>
    <source>
        <strain evidence="2 3">KSL3</strain>
    </source>
</reference>
<name>A0A2H9TIA0_9FUNG</name>
<dbReference type="GO" id="GO:0030008">
    <property type="term" value="C:TRAPP complex"/>
    <property type="evidence" value="ECO:0007669"/>
    <property type="project" value="TreeGrafter"/>
</dbReference>
<comment type="similarity">
    <text evidence="1">Belongs to the TRAPP small subunits family. BET3 subfamily.</text>
</comment>
<dbReference type="PANTHER" id="PTHR12817">
    <property type="entry name" value="TRAFFICKING PROTEIN PARTICLE COMPLEX SUBUNIT 6B"/>
    <property type="match status" value="1"/>
</dbReference>
<dbReference type="Gene3D" id="3.30.1380.20">
    <property type="entry name" value="Trafficking protein particle complex subunit 3"/>
    <property type="match status" value="1"/>
</dbReference>
<protein>
    <recommendedName>
        <fullName evidence="4">Trafficking protein particle complex subunit 6B</fullName>
    </recommendedName>
</protein>
<sequence length="171" mass="19196">MSGVDQVNAVAFNLLFMQVAFKALEDSKTEDEHDHEAAFYRIEQLGYQVGQRLVERLLAQTQVSRLPEQIDVVKFLCKEFWMVAFGKGIDNLKTNHRGVFVLQDQNFQWISRFSVDGSNPATAKMAVLYLAFPCGMLRGALANMGIVTTVTAEIPSFPQCVFQIRTQSAAQ</sequence>
<proteinExistence type="inferred from homology"/>
<evidence type="ECO:0008006" key="4">
    <source>
        <dbReference type="Google" id="ProtNLM"/>
    </source>
</evidence>
<dbReference type="InterPro" id="IPR007194">
    <property type="entry name" value="TRAPP_component"/>
</dbReference>
<evidence type="ECO:0000313" key="3">
    <source>
        <dbReference type="Proteomes" id="UP000240830"/>
    </source>
</evidence>
<dbReference type="GO" id="GO:0005802">
    <property type="term" value="C:trans-Golgi network"/>
    <property type="evidence" value="ECO:0007669"/>
    <property type="project" value="TreeGrafter"/>
</dbReference>
<accession>A0A2H9TIA0</accession>
<dbReference type="GO" id="GO:0005801">
    <property type="term" value="C:cis-Golgi network"/>
    <property type="evidence" value="ECO:0007669"/>
    <property type="project" value="TreeGrafter"/>
</dbReference>
<evidence type="ECO:0000313" key="2">
    <source>
        <dbReference type="EMBL" id="PJF17459.1"/>
    </source>
</evidence>
<dbReference type="CDD" id="cd14944">
    <property type="entry name" value="TRAPPC6A_Trs33"/>
    <property type="match status" value="1"/>
</dbReference>
<gene>
    <name evidence="2" type="ORF">PSACC_02761</name>
</gene>
<comment type="caution">
    <text evidence="2">The sequence shown here is derived from an EMBL/GenBank/DDBJ whole genome shotgun (WGS) entry which is preliminary data.</text>
</comment>
<dbReference type="AlphaFoldDB" id="A0A2H9TIA0"/>
<dbReference type="GO" id="GO:0006888">
    <property type="term" value="P:endoplasmic reticulum to Golgi vesicle-mediated transport"/>
    <property type="evidence" value="ECO:0007669"/>
    <property type="project" value="TreeGrafter"/>
</dbReference>
<dbReference type="Proteomes" id="UP000240830">
    <property type="component" value="Unassembled WGS sequence"/>
</dbReference>
<evidence type="ECO:0000256" key="1">
    <source>
        <dbReference type="ARBA" id="ARBA00006218"/>
    </source>
</evidence>
<dbReference type="OrthoDB" id="941624at2759"/>